<evidence type="ECO:0008006" key="5">
    <source>
        <dbReference type="Google" id="ProtNLM"/>
    </source>
</evidence>
<gene>
    <name evidence="3" type="ORF">ACFQLX_05935</name>
</gene>
<name>A0ABW2GCG6_9ACTN</name>
<comment type="subcellular location">
    <subcellularLocation>
        <location evidence="1">Membrane</location>
    </subcellularLocation>
</comment>
<sequence length="167" mass="17758">MRRRALRIAGWTALAVLLTGGVGMTARAQQLRSEPAARNTALTDPAATATVTGAVGESLSRVFTYSPASTETTEAAAADLLDGRAKKQYETLFGQVRKRVAEQKLTLTTHVVRAGAVRLSGDDATVLVFLDQVTERAGAEPSSVAAQVSVTAKRRDGQWLITDMTSR</sequence>
<dbReference type="PANTHER" id="PTHR37042:SF4">
    <property type="entry name" value="OUTER MEMBRANE PROTEIN RV1973"/>
    <property type="match status" value="1"/>
</dbReference>
<evidence type="ECO:0000256" key="1">
    <source>
        <dbReference type="ARBA" id="ARBA00004370"/>
    </source>
</evidence>
<keyword evidence="2" id="KW-0472">Membrane</keyword>
<reference evidence="4" key="1">
    <citation type="journal article" date="2019" name="Int. J. Syst. Evol. Microbiol.">
        <title>The Global Catalogue of Microorganisms (GCM) 10K type strain sequencing project: providing services to taxonomists for standard genome sequencing and annotation.</title>
        <authorList>
            <consortium name="The Broad Institute Genomics Platform"/>
            <consortium name="The Broad Institute Genome Sequencing Center for Infectious Disease"/>
            <person name="Wu L."/>
            <person name="Ma J."/>
        </authorList>
    </citation>
    <scope>NUCLEOTIDE SEQUENCE [LARGE SCALE GENOMIC DNA]</scope>
    <source>
        <strain evidence="4">CGMCC 1.13681</strain>
    </source>
</reference>
<dbReference type="Gene3D" id="3.10.450.50">
    <property type="match status" value="1"/>
</dbReference>
<dbReference type="PANTHER" id="PTHR37042">
    <property type="entry name" value="OUTER MEMBRANE PROTEIN RV1973"/>
    <property type="match status" value="1"/>
</dbReference>
<accession>A0ABW2GCG6</accession>
<evidence type="ECO:0000313" key="4">
    <source>
        <dbReference type="Proteomes" id="UP001596413"/>
    </source>
</evidence>
<dbReference type="RefSeq" id="WP_386412758.1">
    <property type="nucleotide sequence ID" value="NZ_JBHSZO010000006.1"/>
</dbReference>
<comment type="caution">
    <text evidence="3">The sequence shown here is derived from an EMBL/GenBank/DDBJ whole genome shotgun (WGS) entry which is preliminary data.</text>
</comment>
<organism evidence="3 4">
    <name type="scientific">Streptomyces polyrhachis</name>
    <dbReference type="NCBI Taxonomy" id="1282885"/>
    <lineage>
        <taxon>Bacteria</taxon>
        <taxon>Bacillati</taxon>
        <taxon>Actinomycetota</taxon>
        <taxon>Actinomycetes</taxon>
        <taxon>Kitasatosporales</taxon>
        <taxon>Streptomycetaceae</taxon>
        <taxon>Streptomyces</taxon>
    </lineage>
</organism>
<evidence type="ECO:0000256" key="2">
    <source>
        <dbReference type="ARBA" id="ARBA00023136"/>
    </source>
</evidence>
<keyword evidence="4" id="KW-1185">Reference proteome</keyword>
<evidence type="ECO:0000313" key="3">
    <source>
        <dbReference type="EMBL" id="MFC7217714.1"/>
    </source>
</evidence>
<protein>
    <recommendedName>
        <fullName evidence="5">Mce-associated membrane protein</fullName>
    </recommendedName>
</protein>
<proteinExistence type="predicted"/>
<dbReference type="EMBL" id="JBHSZO010000006">
    <property type="protein sequence ID" value="MFC7217714.1"/>
    <property type="molecule type" value="Genomic_DNA"/>
</dbReference>
<dbReference type="InterPro" id="IPR032710">
    <property type="entry name" value="NTF2-like_dom_sf"/>
</dbReference>
<dbReference type="Proteomes" id="UP001596413">
    <property type="component" value="Unassembled WGS sequence"/>
</dbReference>
<dbReference type="SUPFAM" id="SSF54427">
    <property type="entry name" value="NTF2-like"/>
    <property type="match status" value="1"/>
</dbReference>